<evidence type="ECO:0000313" key="4">
    <source>
        <dbReference type="Proteomes" id="UP001597497"/>
    </source>
</evidence>
<proteinExistence type="predicted"/>
<feature type="transmembrane region" description="Helical" evidence="1">
    <location>
        <begin position="93"/>
        <end position="110"/>
    </location>
</feature>
<organism evidence="3 4">
    <name type="scientific">Marinicrinis sediminis</name>
    <dbReference type="NCBI Taxonomy" id="1652465"/>
    <lineage>
        <taxon>Bacteria</taxon>
        <taxon>Bacillati</taxon>
        <taxon>Bacillota</taxon>
        <taxon>Bacilli</taxon>
        <taxon>Bacillales</taxon>
        <taxon>Paenibacillaceae</taxon>
    </lineage>
</organism>
<keyword evidence="1" id="KW-1133">Transmembrane helix</keyword>
<evidence type="ECO:0000313" key="3">
    <source>
        <dbReference type="EMBL" id="MFD2671882.1"/>
    </source>
</evidence>
<gene>
    <name evidence="3" type="ORF">ACFSUC_09705</name>
</gene>
<dbReference type="Proteomes" id="UP001597497">
    <property type="component" value="Unassembled WGS sequence"/>
</dbReference>
<feature type="domain" description="TRAP C4-dicarboxylate transport system permease DctM subunit" evidence="2">
    <location>
        <begin position="132"/>
        <end position="408"/>
    </location>
</feature>
<feature type="transmembrane region" description="Helical" evidence="1">
    <location>
        <begin position="642"/>
        <end position="667"/>
    </location>
</feature>
<feature type="transmembrane region" description="Helical" evidence="1">
    <location>
        <begin position="198"/>
        <end position="220"/>
    </location>
</feature>
<feature type="transmembrane region" description="Helical" evidence="1">
    <location>
        <begin position="486"/>
        <end position="510"/>
    </location>
</feature>
<feature type="domain" description="TRAP C4-dicarboxylate transport system permease DctM subunit" evidence="2">
    <location>
        <begin position="426"/>
        <end position="638"/>
    </location>
</feature>
<reference evidence="4" key="1">
    <citation type="journal article" date="2019" name="Int. J. Syst. Evol. Microbiol.">
        <title>The Global Catalogue of Microorganisms (GCM) 10K type strain sequencing project: providing services to taxonomists for standard genome sequencing and annotation.</title>
        <authorList>
            <consortium name="The Broad Institute Genomics Platform"/>
            <consortium name="The Broad Institute Genome Sequencing Center for Infectious Disease"/>
            <person name="Wu L."/>
            <person name="Ma J."/>
        </authorList>
    </citation>
    <scope>NUCLEOTIDE SEQUENCE [LARGE SCALE GENOMIC DNA]</scope>
    <source>
        <strain evidence="4">KCTC 33676</strain>
    </source>
</reference>
<feature type="transmembrane region" description="Helical" evidence="1">
    <location>
        <begin position="145"/>
        <end position="164"/>
    </location>
</feature>
<dbReference type="RefSeq" id="WP_379929357.1">
    <property type="nucleotide sequence ID" value="NZ_JBHUMM010000017.1"/>
</dbReference>
<dbReference type="EMBL" id="JBHUMM010000017">
    <property type="protein sequence ID" value="MFD2671882.1"/>
    <property type="molecule type" value="Genomic_DNA"/>
</dbReference>
<protein>
    <submittedName>
        <fullName evidence="3">TRAP transporter permease</fullName>
    </submittedName>
</protein>
<evidence type="ECO:0000256" key="1">
    <source>
        <dbReference type="SAM" id="Phobius"/>
    </source>
</evidence>
<sequence length="728" mass="78689">MFNGWKAKSYEAADMAKLQQKIDELEGSDRQLSGYMAKLVVLIALGMSVFHIWTAGFGVIPEQGLVHLLLALILTYLIYPYKRGSGQTFIPWYDLLLTLLACLAGWYMLTHFKEMASRSGDPTGMDIVIALIIVMLVLEATRRVLGLPLVILVLVFMAYALIGYRTVPFSVHLIPTSIIHAGYEWQDLLTKLNTDNGIFGMPIYVSSTYVFIFILFGAFFEVTGAGRMFIHFALSLLGSFRGGPAKAAVVGSGMMGSISGSSVANVVTTGTFTIPLMKKVGFASRTAGGIEVAASSSGQLLPPVMGAAAFIMAETTGIPYWDIAKSAIIPSILAYLAILVMVHIEALKRNIQGLPKSELSPLRQVLSNKGFLFLPIIGLIYYLSQSFTPTKAAYIAIVMIVLLAWFVSSMERRGGAGFGLALIVVALAYGCHVWFNLPMEYTTAGLVCLLVAMSAYVVRRKLRNREPMQFGFMEGLAALELGARNAIGVAIACAAAGILTGVVTMTGLGSNLSNVILSLSQADLFLGIDPIYPVLLFAMVASMILGMGLPTTATYIVLSAVMAPPLVEIGLSLMAAHLFVFYYGILADDTPPINLPAYAAAGIAKSEPVQTGLQGFKYDAGALLLPFAFALNPHLLLQVPDASWYVTAWAICTAMVGIIAFTTFIQNYMLRPLYRLERLLVLASALLLLHASLWTDLTGMLLMALVYARHRMGGTSGPIRKQTAEQRR</sequence>
<dbReference type="NCBIfam" id="TIGR02123">
    <property type="entry name" value="TRAP_fused"/>
    <property type="match status" value="1"/>
</dbReference>
<keyword evidence="1" id="KW-0812">Transmembrane</keyword>
<name>A0ABW5RA05_9BACL</name>
<dbReference type="PANTHER" id="PTHR43849:SF2">
    <property type="entry name" value="BLL3936 PROTEIN"/>
    <property type="match status" value="1"/>
</dbReference>
<evidence type="ECO:0000259" key="2">
    <source>
        <dbReference type="Pfam" id="PF06808"/>
    </source>
</evidence>
<dbReference type="Pfam" id="PF06808">
    <property type="entry name" value="DctM"/>
    <property type="match status" value="2"/>
</dbReference>
<feature type="transmembrane region" description="Helical" evidence="1">
    <location>
        <begin position="679"/>
        <end position="708"/>
    </location>
</feature>
<feature type="transmembrane region" description="Helical" evidence="1">
    <location>
        <begin position="390"/>
        <end position="408"/>
    </location>
</feature>
<feature type="transmembrane region" description="Helical" evidence="1">
    <location>
        <begin position="365"/>
        <end position="384"/>
    </location>
</feature>
<dbReference type="InterPro" id="IPR010656">
    <property type="entry name" value="DctM"/>
</dbReference>
<feature type="transmembrane region" description="Helical" evidence="1">
    <location>
        <begin position="65"/>
        <end position="81"/>
    </location>
</feature>
<feature type="transmembrane region" description="Helical" evidence="1">
    <location>
        <begin position="300"/>
        <end position="321"/>
    </location>
</feature>
<feature type="transmembrane region" description="Helical" evidence="1">
    <location>
        <begin position="327"/>
        <end position="344"/>
    </location>
</feature>
<feature type="transmembrane region" description="Helical" evidence="1">
    <location>
        <begin position="39"/>
        <end position="59"/>
    </location>
</feature>
<accession>A0ABW5RA05</accession>
<feature type="transmembrane region" description="Helical" evidence="1">
    <location>
        <begin position="122"/>
        <end position="138"/>
    </location>
</feature>
<keyword evidence="4" id="KW-1185">Reference proteome</keyword>
<feature type="transmembrane region" description="Helical" evidence="1">
    <location>
        <begin position="415"/>
        <end position="435"/>
    </location>
</feature>
<feature type="transmembrane region" description="Helical" evidence="1">
    <location>
        <begin position="565"/>
        <end position="585"/>
    </location>
</feature>
<comment type="caution">
    <text evidence="3">The sequence shown here is derived from an EMBL/GenBank/DDBJ whole genome shotgun (WGS) entry which is preliminary data.</text>
</comment>
<feature type="transmembrane region" description="Helical" evidence="1">
    <location>
        <begin position="530"/>
        <end position="558"/>
    </location>
</feature>
<feature type="transmembrane region" description="Helical" evidence="1">
    <location>
        <begin position="441"/>
        <end position="458"/>
    </location>
</feature>
<dbReference type="PANTHER" id="PTHR43849">
    <property type="entry name" value="BLL3936 PROTEIN"/>
    <property type="match status" value="1"/>
</dbReference>
<keyword evidence="1" id="KW-0472">Membrane</keyword>
<dbReference type="InterPro" id="IPR011853">
    <property type="entry name" value="TRAP_DctM-Dct_fused"/>
</dbReference>